<dbReference type="InterPro" id="IPR002937">
    <property type="entry name" value="Amino_oxidase"/>
</dbReference>
<dbReference type="InterPro" id="IPR050464">
    <property type="entry name" value="Zeta_carotene_desat/Oxidored"/>
</dbReference>
<dbReference type="PANTHER" id="PTHR42923">
    <property type="entry name" value="PROTOPORPHYRINOGEN OXIDASE"/>
    <property type="match status" value="1"/>
</dbReference>
<dbReference type="OrthoDB" id="4496419at2"/>
<evidence type="ECO:0000256" key="6">
    <source>
        <dbReference type="ARBA" id="ARBA00012402"/>
    </source>
</evidence>
<evidence type="ECO:0000256" key="4">
    <source>
        <dbReference type="ARBA" id="ARBA00004744"/>
    </source>
</evidence>
<comment type="pathway">
    <text evidence="4 12">Porphyrin-containing compound metabolism; protoheme biosynthesis.</text>
</comment>
<keyword evidence="11 12" id="KW-0350">Heme biosynthesis</keyword>
<evidence type="ECO:0000313" key="14">
    <source>
        <dbReference type="EMBL" id="QDP96641.1"/>
    </source>
</evidence>
<evidence type="ECO:0000256" key="10">
    <source>
        <dbReference type="ARBA" id="ARBA00023002"/>
    </source>
</evidence>
<reference evidence="14 15" key="1">
    <citation type="submission" date="2019-07" db="EMBL/GenBank/DDBJ databases">
        <title>Microlunatus dokdonensis sp. nov. isolated from the rhizospheric soil of the wild plant Elymus tsukushiensis.</title>
        <authorList>
            <person name="Ghim S.-Y."/>
            <person name="Hwang Y.-J."/>
            <person name="Son J.-S."/>
            <person name="Shin J.-H."/>
        </authorList>
    </citation>
    <scope>NUCLEOTIDE SEQUENCE [LARGE SCALE GENOMIC DNA]</scope>
    <source>
        <strain evidence="14 15">KUDC0627</strain>
    </source>
</reference>
<evidence type="ECO:0000256" key="2">
    <source>
        <dbReference type="ARBA" id="ARBA00001974"/>
    </source>
</evidence>
<keyword evidence="8 12" id="KW-0285">Flavoprotein</keyword>
<protein>
    <recommendedName>
        <fullName evidence="7 12">Coproporphyrinogen III oxidase</fullName>
        <ecNumber evidence="6 12">1.3.3.15</ecNumber>
    </recommendedName>
</protein>
<comment type="subcellular location">
    <subcellularLocation>
        <location evidence="12">Cytoplasm</location>
    </subcellularLocation>
</comment>
<dbReference type="UniPathway" id="UPA00252"/>
<evidence type="ECO:0000256" key="1">
    <source>
        <dbReference type="ARBA" id="ARBA00001755"/>
    </source>
</evidence>
<comment type="catalytic activity">
    <reaction evidence="1">
        <text>coproporphyrinogen III + 3 O2 = coproporphyrin III + 3 H2O2</text>
        <dbReference type="Rhea" id="RHEA:43436"/>
        <dbReference type="ChEBI" id="CHEBI:15379"/>
        <dbReference type="ChEBI" id="CHEBI:16240"/>
        <dbReference type="ChEBI" id="CHEBI:57309"/>
        <dbReference type="ChEBI" id="CHEBI:131725"/>
        <dbReference type="EC" id="1.3.3.15"/>
    </reaction>
    <physiologicalReaction direction="left-to-right" evidence="1">
        <dbReference type="Rhea" id="RHEA:43437"/>
    </physiologicalReaction>
</comment>
<evidence type="ECO:0000256" key="8">
    <source>
        <dbReference type="ARBA" id="ARBA00022630"/>
    </source>
</evidence>
<dbReference type="InterPro" id="IPR004572">
    <property type="entry name" value="Protoporphyrinogen_oxidase"/>
</dbReference>
<dbReference type="Proteomes" id="UP000319263">
    <property type="component" value="Chromosome"/>
</dbReference>
<organism evidence="14 15">
    <name type="scientific">Microlunatus elymi</name>
    <dbReference type="NCBI Taxonomy" id="2596828"/>
    <lineage>
        <taxon>Bacteria</taxon>
        <taxon>Bacillati</taxon>
        <taxon>Actinomycetota</taxon>
        <taxon>Actinomycetes</taxon>
        <taxon>Propionibacteriales</taxon>
        <taxon>Propionibacteriaceae</taxon>
        <taxon>Microlunatus</taxon>
    </lineage>
</organism>
<dbReference type="RefSeq" id="WP_143986603.1">
    <property type="nucleotide sequence ID" value="NZ_CP041692.1"/>
</dbReference>
<dbReference type="EMBL" id="CP041692">
    <property type="protein sequence ID" value="QDP96641.1"/>
    <property type="molecule type" value="Genomic_DNA"/>
</dbReference>
<dbReference type="GO" id="GO:0005737">
    <property type="term" value="C:cytoplasm"/>
    <property type="evidence" value="ECO:0007669"/>
    <property type="project" value="UniProtKB-SubCell"/>
</dbReference>
<evidence type="ECO:0000259" key="13">
    <source>
        <dbReference type="Pfam" id="PF01593"/>
    </source>
</evidence>
<dbReference type="EC" id="1.3.3.15" evidence="6 12"/>
<proteinExistence type="inferred from homology"/>
<comment type="cofactor">
    <cofactor evidence="2 12">
        <name>FAD</name>
        <dbReference type="ChEBI" id="CHEBI:57692"/>
    </cofactor>
</comment>
<keyword evidence="15" id="KW-1185">Reference proteome</keyword>
<evidence type="ECO:0000256" key="11">
    <source>
        <dbReference type="ARBA" id="ARBA00023133"/>
    </source>
</evidence>
<dbReference type="Gene3D" id="1.10.3110.10">
    <property type="entry name" value="protoporphyrinogen ix oxidase, domain 3"/>
    <property type="match status" value="1"/>
</dbReference>
<evidence type="ECO:0000256" key="9">
    <source>
        <dbReference type="ARBA" id="ARBA00022827"/>
    </source>
</evidence>
<evidence type="ECO:0000256" key="7">
    <source>
        <dbReference type="ARBA" id="ARBA00019046"/>
    </source>
</evidence>
<gene>
    <name evidence="14" type="primary">hemG</name>
    <name evidence="14" type="ORF">FOE78_12610</name>
</gene>
<keyword evidence="12" id="KW-0963">Cytoplasm</keyword>
<dbReference type="SUPFAM" id="SSF51905">
    <property type="entry name" value="FAD/NAD(P)-binding domain"/>
    <property type="match status" value="1"/>
</dbReference>
<sequence length="497" mass="52422">MTRTILVVGGGITGLVAARRLSEQTDAEIIVCESSPRLGGKLNGVALDDLGDLDQQLALQDPEQGGGPQRNPLDTEFTVDAGAESLLARRPEGLQLITELGLDDQRVHPTASRAQAFLAGQIRSLPPSNLGVPTDLDALRGYLTDAGLDRARTEVDLDAPPLTGDVEIGRYVATRFGDEVTDRVLEPMLGGVYAGQSRRLSFQAVHPALFTEASRGGSLLAAAQRVAAAAKRSNDHGTGDEGVAPPVFAGLIGGVNRLIGALVADLERRGVKILTRATVRSLTRKSGRYEVITGPVPQPKLIMADRVLLAIPAAPTARLLTGLSPAAAAGLAEIPYASMAVITFVLAGAELQGSGLLVPPGELPTIKAFTYSSNKWDWIRERAEADFGPGTAVVRASVGRFGEEQLLQVDDQQLARRTLAEARGFVPGFQSVRPLRVRVQRWGGGLPQYLLDHRRRIADIRTAVAELDGIAIAGAYTDGVGLPACMASATAAADTLL</sequence>
<dbReference type="Pfam" id="PF01593">
    <property type="entry name" value="Amino_oxidase"/>
    <property type="match status" value="1"/>
</dbReference>
<dbReference type="InterPro" id="IPR036188">
    <property type="entry name" value="FAD/NAD-bd_sf"/>
</dbReference>
<dbReference type="GO" id="GO:0006783">
    <property type="term" value="P:heme biosynthetic process"/>
    <property type="evidence" value="ECO:0007669"/>
    <property type="project" value="UniProtKB-UniRule"/>
</dbReference>
<comment type="similarity">
    <text evidence="5 12">Belongs to the protoporphyrinogen/coproporphyrinogen oxidase family. Coproporphyrinogen III oxidase subfamily.</text>
</comment>
<evidence type="ECO:0000313" key="15">
    <source>
        <dbReference type="Proteomes" id="UP000319263"/>
    </source>
</evidence>
<evidence type="ECO:0000256" key="3">
    <source>
        <dbReference type="ARBA" id="ARBA00002185"/>
    </source>
</evidence>
<dbReference type="PANTHER" id="PTHR42923:SF3">
    <property type="entry name" value="PROTOPORPHYRINOGEN OXIDASE"/>
    <property type="match status" value="1"/>
</dbReference>
<keyword evidence="9 12" id="KW-0274">FAD</keyword>
<dbReference type="Gene3D" id="3.50.50.60">
    <property type="entry name" value="FAD/NAD(P)-binding domain"/>
    <property type="match status" value="2"/>
</dbReference>
<dbReference type="SUPFAM" id="SSF54373">
    <property type="entry name" value="FAD-linked reductases, C-terminal domain"/>
    <property type="match status" value="1"/>
</dbReference>
<accession>A0A516Q0A0</accession>
<evidence type="ECO:0000256" key="12">
    <source>
        <dbReference type="RuleBase" id="RU364052"/>
    </source>
</evidence>
<feature type="domain" description="Amine oxidase" evidence="13">
    <location>
        <begin position="12"/>
        <end position="496"/>
    </location>
</feature>
<dbReference type="GO" id="GO:0004729">
    <property type="term" value="F:oxygen-dependent protoporphyrinogen oxidase activity"/>
    <property type="evidence" value="ECO:0007669"/>
    <property type="project" value="UniProtKB-UniRule"/>
</dbReference>
<dbReference type="KEGG" id="mik:FOE78_12610"/>
<evidence type="ECO:0000256" key="5">
    <source>
        <dbReference type="ARBA" id="ARBA00008310"/>
    </source>
</evidence>
<keyword evidence="10 12" id="KW-0560">Oxidoreductase</keyword>
<comment type="function">
    <text evidence="3 12">Involved in coproporphyrin-dependent heme b biosynthesis. Catalyzes the oxidation of coproporphyrinogen III to coproporphyrin III.</text>
</comment>
<dbReference type="AlphaFoldDB" id="A0A516Q0A0"/>
<name>A0A516Q0A0_9ACTN</name>
<dbReference type="Gene3D" id="3.90.660.20">
    <property type="entry name" value="Protoporphyrinogen oxidase, mitochondrial, domain 2"/>
    <property type="match status" value="1"/>
</dbReference>
<dbReference type="NCBIfam" id="TIGR00562">
    <property type="entry name" value="proto_IX_ox"/>
    <property type="match status" value="1"/>
</dbReference>